<organism evidence="1 2">
    <name type="scientific">Cirrhinus molitorella</name>
    <name type="common">mud carp</name>
    <dbReference type="NCBI Taxonomy" id="172907"/>
    <lineage>
        <taxon>Eukaryota</taxon>
        <taxon>Metazoa</taxon>
        <taxon>Chordata</taxon>
        <taxon>Craniata</taxon>
        <taxon>Vertebrata</taxon>
        <taxon>Euteleostomi</taxon>
        <taxon>Actinopterygii</taxon>
        <taxon>Neopterygii</taxon>
        <taxon>Teleostei</taxon>
        <taxon>Ostariophysi</taxon>
        <taxon>Cypriniformes</taxon>
        <taxon>Cyprinidae</taxon>
        <taxon>Labeoninae</taxon>
        <taxon>Labeonini</taxon>
        <taxon>Cirrhinus</taxon>
    </lineage>
</organism>
<gene>
    <name evidence="1" type="ORF">QQF64_020078</name>
</gene>
<sequence>MIDTYDTFDVYDKKGSYASAFENKPGRRILKSGSSFEQTEFRMEAHLADGIVAEIKGPSTSSNVEVSPVKVEAMARAEVASASVKAGPVGMKVGLGFDTGASVGPDQLEAKFLGTGVSFGSKNSVSVLGSEVSCSVM</sequence>
<evidence type="ECO:0000313" key="1">
    <source>
        <dbReference type="EMBL" id="KAL1252282.1"/>
    </source>
</evidence>
<dbReference type="Proteomes" id="UP001558613">
    <property type="component" value="Unassembled WGS sequence"/>
</dbReference>
<comment type="caution">
    <text evidence="1">The sequence shown here is derived from an EMBL/GenBank/DDBJ whole genome shotgun (WGS) entry which is preliminary data.</text>
</comment>
<dbReference type="EMBL" id="JAYMGO010000022">
    <property type="protein sequence ID" value="KAL1252282.1"/>
    <property type="molecule type" value="Genomic_DNA"/>
</dbReference>
<protein>
    <submittedName>
        <fullName evidence="1">Uncharacterized protein</fullName>
    </submittedName>
</protein>
<evidence type="ECO:0000313" key="2">
    <source>
        <dbReference type="Proteomes" id="UP001558613"/>
    </source>
</evidence>
<keyword evidence="2" id="KW-1185">Reference proteome</keyword>
<reference evidence="1 2" key="1">
    <citation type="submission" date="2023-09" db="EMBL/GenBank/DDBJ databases">
        <authorList>
            <person name="Wang M."/>
        </authorList>
    </citation>
    <scope>NUCLEOTIDE SEQUENCE [LARGE SCALE GENOMIC DNA]</scope>
    <source>
        <strain evidence="1">GT-2023</strain>
        <tissue evidence="1">Liver</tissue>
    </source>
</reference>
<name>A0ABR3LKY2_9TELE</name>
<accession>A0ABR3LKY2</accession>
<proteinExistence type="predicted"/>